<accession>A0AAN8NSQ0</accession>
<dbReference type="AlphaFoldDB" id="A0AAN8NSQ0"/>
<feature type="signal peptide" evidence="1">
    <location>
        <begin position="1"/>
        <end position="19"/>
    </location>
</feature>
<evidence type="ECO:0000313" key="2">
    <source>
        <dbReference type="EMBL" id="KAK6339887.1"/>
    </source>
</evidence>
<dbReference type="Proteomes" id="UP001313282">
    <property type="component" value="Unassembled WGS sequence"/>
</dbReference>
<protein>
    <submittedName>
        <fullName evidence="2">Uncharacterized protein</fullName>
    </submittedName>
</protein>
<evidence type="ECO:0000256" key="1">
    <source>
        <dbReference type="SAM" id="SignalP"/>
    </source>
</evidence>
<dbReference type="EMBL" id="JAVHNR010000006">
    <property type="protein sequence ID" value="KAK6339887.1"/>
    <property type="molecule type" value="Genomic_DNA"/>
</dbReference>
<sequence>MYSLKHILLTVAFVARASATTDPTACNADNCLRALRGLASKSYSQVSSDCANYVYSTVALGIVTVYETETVSVQVTLPSDVPYTTTIETQVGAKTETEYHTVTETSTTNVMATVTGQLPVTVTAEKRALKERDLSTSPVPSYASPCTSGTRYASACSCFGVPASVSTIAASTTTSIATVSVTETVYTTNSVAVDTEYITVPAGTETINVVSTTTEVVETALNTVFALVEVEGPHSDGRVWMPQVMPWWQFYWADITHPLVRDHDGRIYFGQLGARWYAYCEWGMSGTFFDIGEGNDAAIVHFYQRGLDSSAGVSLLGTELYCDFGANEDISCHCTTPEGEWKNFMYGPYGLVQLSKEGYVYGFNEGKLTFKTYKPRVGDYCGPDSELNPVCPEYWNSNNQYYYRKKRSKI</sequence>
<proteinExistence type="predicted"/>
<name>A0AAN8NSQ0_9PEZI</name>
<feature type="chain" id="PRO_5042849011" evidence="1">
    <location>
        <begin position="20"/>
        <end position="410"/>
    </location>
</feature>
<comment type="caution">
    <text evidence="2">The sequence shown here is derived from an EMBL/GenBank/DDBJ whole genome shotgun (WGS) entry which is preliminary data.</text>
</comment>
<organism evidence="2 3">
    <name type="scientific">Orbilia javanica</name>
    <dbReference type="NCBI Taxonomy" id="47235"/>
    <lineage>
        <taxon>Eukaryota</taxon>
        <taxon>Fungi</taxon>
        <taxon>Dikarya</taxon>
        <taxon>Ascomycota</taxon>
        <taxon>Pezizomycotina</taxon>
        <taxon>Orbiliomycetes</taxon>
        <taxon>Orbiliales</taxon>
        <taxon>Orbiliaceae</taxon>
        <taxon>Orbilia</taxon>
    </lineage>
</organism>
<keyword evidence="1" id="KW-0732">Signal</keyword>
<evidence type="ECO:0000313" key="3">
    <source>
        <dbReference type="Proteomes" id="UP001313282"/>
    </source>
</evidence>
<keyword evidence="3" id="KW-1185">Reference proteome</keyword>
<reference evidence="2 3" key="1">
    <citation type="submission" date="2019-10" db="EMBL/GenBank/DDBJ databases">
        <authorList>
            <person name="Palmer J.M."/>
        </authorList>
    </citation>
    <scope>NUCLEOTIDE SEQUENCE [LARGE SCALE GENOMIC DNA]</scope>
    <source>
        <strain evidence="2 3">TWF718</strain>
    </source>
</reference>
<gene>
    <name evidence="2" type="ORF">TWF718_009276</name>
</gene>